<dbReference type="PANTHER" id="PTHR43877:SF2">
    <property type="entry name" value="AMINOALKYLPHOSPHONATE N-ACETYLTRANSFERASE-RELATED"/>
    <property type="match status" value="1"/>
</dbReference>
<dbReference type="Gene3D" id="3.40.630.30">
    <property type="match status" value="1"/>
</dbReference>
<dbReference type="AlphaFoldDB" id="A0AA90H518"/>
<keyword evidence="1 5" id="KW-0808">Transferase</keyword>
<evidence type="ECO:0000313" key="6">
    <source>
        <dbReference type="Proteomes" id="UP001156398"/>
    </source>
</evidence>
<dbReference type="PROSITE" id="PS51186">
    <property type="entry name" value="GNAT"/>
    <property type="match status" value="1"/>
</dbReference>
<name>A0AA90H518_9ACTN</name>
<sequence>MTRIRLMTEADIPAVAEVRVSGWQFAYQDLVPRSYLDRMDPDTDAERLRARLEYPDPRVEDVVAEDEDGTVVGWSCVGPYRLDETDGGAFDDDGELFAIYLRPASIGRGVGRTLIVDAIRRATAQGFPALRVWVLEGNARARRFYERAGFAPDGGREPFTVDGVAVPEVRYMLRLAGQETA</sequence>
<accession>A0AA90H518</accession>
<evidence type="ECO:0000313" key="4">
    <source>
        <dbReference type="EMBL" id="MDI5967184.1"/>
    </source>
</evidence>
<proteinExistence type="predicted"/>
<feature type="domain" description="N-acetyltransferase" evidence="3">
    <location>
        <begin position="2"/>
        <end position="173"/>
    </location>
</feature>
<dbReference type="CDD" id="cd04301">
    <property type="entry name" value="NAT_SF"/>
    <property type="match status" value="1"/>
</dbReference>
<keyword evidence="6" id="KW-1185">Reference proteome</keyword>
<reference evidence="5 6" key="1">
    <citation type="submission" date="2023-05" db="EMBL/GenBank/DDBJ databases">
        <title>Streptantibioticus silvisoli sp. nov., acidotolerant actinomycetes 1 from pine litter.</title>
        <authorList>
            <person name="Swiecimska M."/>
            <person name="Golinska P."/>
            <person name="Sangal V."/>
            <person name="Wachnowicz B."/>
            <person name="Goodfellow M."/>
        </authorList>
    </citation>
    <scope>NUCLEOTIDE SEQUENCE</scope>
    <source>
        <strain evidence="5">SL13</strain>
        <strain evidence="4 6">SL54</strain>
    </source>
</reference>
<dbReference type="InterPro" id="IPR050832">
    <property type="entry name" value="Bact_Acetyltransf"/>
</dbReference>
<dbReference type="SUPFAM" id="SSF55729">
    <property type="entry name" value="Acyl-CoA N-acyltransferases (Nat)"/>
    <property type="match status" value="1"/>
</dbReference>
<evidence type="ECO:0000256" key="2">
    <source>
        <dbReference type="ARBA" id="ARBA00023315"/>
    </source>
</evidence>
<keyword evidence="2 5" id="KW-0012">Acyltransferase</keyword>
<dbReference type="InterPro" id="IPR000182">
    <property type="entry name" value="GNAT_dom"/>
</dbReference>
<dbReference type="RefSeq" id="WP_271316813.1">
    <property type="nucleotide sequence ID" value="NZ_JAAGKO020000076.1"/>
</dbReference>
<dbReference type="EC" id="2.3.1.-" evidence="5"/>
<comment type="caution">
    <text evidence="5">The sequence shown here is derived from an EMBL/GenBank/DDBJ whole genome shotgun (WGS) entry which is preliminary data.</text>
</comment>
<evidence type="ECO:0000259" key="3">
    <source>
        <dbReference type="PROSITE" id="PS51186"/>
    </source>
</evidence>
<dbReference type="PANTHER" id="PTHR43877">
    <property type="entry name" value="AMINOALKYLPHOSPHONATE N-ACETYLTRANSFERASE-RELATED-RELATED"/>
    <property type="match status" value="1"/>
</dbReference>
<dbReference type="EMBL" id="JAAGKO020000076">
    <property type="protein sequence ID" value="MDI5967184.1"/>
    <property type="molecule type" value="Genomic_DNA"/>
</dbReference>
<dbReference type="GO" id="GO:0016747">
    <property type="term" value="F:acyltransferase activity, transferring groups other than amino-acyl groups"/>
    <property type="evidence" value="ECO:0007669"/>
    <property type="project" value="InterPro"/>
</dbReference>
<evidence type="ECO:0000313" key="5">
    <source>
        <dbReference type="EMBL" id="MDI5974238.1"/>
    </source>
</evidence>
<gene>
    <name evidence="4" type="ORF">POF43_031425</name>
    <name evidence="5" type="ORF">POF50_033680</name>
</gene>
<evidence type="ECO:0000256" key="1">
    <source>
        <dbReference type="ARBA" id="ARBA00022679"/>
    </source>
</evidence>
<dbReference type="EMBL" id="JABXJJ020000065">
    <property type="protein sequence ID" value="MDI5974238.1"/>
    <property type="molecule type" value="Genomic_DNA"/>
</dbReference>
<organism evidence="5">
    <name type="scientific">Streptantibioticus silvisoli</name>
    <dbReference type="NCBI Taxonomy" id="2705255"/>
    <lineage>
        <taxon>Bacteria</taxon>
        <taxon>Bacillati</taxon>
        <taxon>Actinomycetota</taxon>
        <taxon>Actinomycetes</taxon>
        <taxon>Kitasatosporales</taxon>
        <taxon>Streptomycetaceae</taxon>
        <taxon>Streptantibioticus</taxon>
    </lineage>
</organism>
<dbReference type="Proteomes" id="UP001156398">
    <property type="component" value="Unassembled WGS sequence"/>
</dbReference>
<dbReference type="Pfam" id="PF00583">
    <property type="entry name" value="Acetyltransf_1"/>
    <property type="match status" value="1"/>
</dbReference>
<dbReference type="InterPro" id="IPR016181">
    <property type="entry name" value="Acyl_CoA_acyltransferase"/>
</dbReference>
<protein>
    <submittedName>
        <fullName evidence="5">GNAT family N-acetyltransferase</fullName>
        <ecNumber evidence="5">2.3.1.-</ecNumber>
    </submittedName>
</protein>